<keyword evidence="2" id="KW-0378">Hydrolase</keyword>
<dbReference type="GO" id="GO:0016787">
    <property type="term" value="F:hydrolase activity"/>
    <property type="evidence" value="ECO:0007669"/>
    <property type="project" value="UniProtKB-KW"/>
</dbReference>
<dbReference type="SUPFAM" id="SSF53474">
    <property type="entry name" value="alpha/beta-Hydrolases"/>
    <property type="match status" value="1"/>
</dbReference>
<accession>A0ABV8ZHE0</accession>
<reference evidence="3" key="1">
    <citation type="journal article" date="2019" name="Int. J. Syst. Evol. Microbiol.">
        <title>The Global Catalogue of Microorganisms (GCM) 10K type strain sequencing project: providing services to taxonomists for standard genome sequencing and annotation.</title>
        <authorList>
            <consortium name="The Broad Institute Genomics Platform"/>
            <consortium name="The Broad Institute Genome Sequencing Center for Infectious Disease"/>
            <person name="Wu L."/>
            <person name="Ma J."/>
        </authorList>
    </citation>
    <scope>NUCLEOTIDE SEQUENCE [LARGE SCALE GENOMIC DNA]</scope>
    <source>
        <strain evidence="3">NBRC 103627</strain>
    </source>
</reference>
<organism evidence="2 3">
    <name type="scientific">Flavobacterium chungangensis</name>
    <dbReference type="NCBI Taxonomy" id="2708132"/>
    <lineage>
        <taxon>Bacteria</taxon>
        <taxon>Pseudomonadati</taxon>
        <taxon>Bacteroidota</taxon>
        <taxon>Flavobacteriia</taxon>
        <taxon>Flavobacteriales</taxon>
        <taxon>Flavobacteriaceae</taxon>
        <taxon>Flavobacterium</taxon>
    </lineage>
</organism>
<dbReference type="EMBL" id="JBHSFY010000011">
    <property type="protein sequence ID" value="MFC4478791.1"/>
    <property type="molecule type" value="Genomic_DNA"/>
</dbReference>
<evidence type="ECO:0000313" key="3">
    <source>
        <dbReference type="Proteomes" id="UP001596003"/>
    </source>
</evidence>
<dbReference type="InterPro" id="IPR000073">
    <property type="entry name" value="AB_hydrolase_1"/>
</dbReference>
<dbReference type="Proteomes" id="UP001596003">
    <property type="component" value="Unassembled WGS sequence"/>
</dbReference>
<evidence type="ECO:0000313" key="2">
    <source>
        <dbReference type="EMBL" id="MFC4478791.1"/>
    </source>
</evidence>
<protein>
    <submittedName>
        <fullName evidence="2">Alpha/beta fold hydrolase</fullName>
    </submittedName>
</protein>
<evidence type="ECO:0000259" key="1">
    <source>
        <dbReference type="Pfam" id="PF12697"/>
    </source>
</evidence>
<keyword evidence="3" id="KW-1185">Reference proteome</keyword>
<dbReference type="Pfam" id="PF12697">
    <property type="entry name" value="Abhydrolase_6"/>
    <property type="match status" value="1"/>
</dbReference>
<dbReference type="RefSeq" id="WP_379799703.1">
    <property type="nucleotide sequence ID" value="NZ_JBHSFY010000011.1"/>
</dbReference>
<name>A0ABV8ZHE0_9FLAO</name>
<dbReference type="Gene3D" id="3.40.50.1820">
    <property type="entry name" value="alpha/beta hydrolase"/>
    <property type="match status" value="1"/>
</dbReference>
<gene>
    <name evidence="2" type="ORF">ACFO3N_17075</name>
</gene>
<sequence>MMYLSTKKTIMFITGTFISHACWKEWIVFFENEGYKTVAPPWLYKNELAVDLRQTHSESKIALIRLDNLLDYYTEIIDKLPEKPILIGHSYGGLLTQLLLQKELGSHGICINSIPPGNLMHFNFSFYKAIWNLSDGLSLTNKTFLMPFKTWQYYFANQMPFEKQKEAYEALLIPESKSVIRNVYSKSAKIDFKKKHNPLLFVAGSEDAFVPASLNNLNFKKYKNLHSITCYKEFQDGNRLSINQENWQTIAEFIANWLKKIS</sequence>
<feature type="domain" description="AB hydrolase-1" evidence="1">
    <location>
        <begin position="13"/>
        <end position="212"/>
    </location>
</feature>
<proteinExistence type="predicted"/>
<comment type="caution">
    <text evidence="2">The sequence shown here is derived from an EMBL/GenBank/DDBJ whole genome shotgun (WGS) entry which is preliminary data.</text>
</comment>
<dbReference type="InterPro" id="IPR029058">
    <property type="entry name" value="AB_hydrolase_fold"/>
</dbReference>